<name>A0A8D8IQ03_CULPI</name>
<dbReference type="EMBL" id="HBUE01255510">
    <property type="protein sequence ID" value="CAG6556187.1"/>
    <property type="molecule type" value="Transcribed_RNA"/>
</dbReference>
<sequence>MPIFSYGDIIYTPGLSAALKGQLHRCFKSAVRFVYGLRRRDTTAAVRDNILGVDLPSNQRLRICCFMRQAYHGSLPEYIQQHVQRGQLERARCFIIPRHTTSSGKSVLVYGATCWNGLPIEAKTKTTLFSFKSCVKQLV</sequence>
<evidence type="ECO:0000313" key="1">
    <source>
        <dbReference type="EMBL" id="CAG6556187.1"/>
    </source>
</evidence>
<organism evidence="1">
    <name type="scientific">Culex pipiens</name>
    <name type="common">House mosquito</name>
    <dbReference type="NCBI Taxonomy" id="7175"/>
    <lineage>
        <taxon>Eukaryota</taxon>
        <taxon>Metazoa</taxon>
        <taxon>Ecdysozoa</taxon>
        <taxon>Arthropoda</taxon>
        <taxon>Hexapoda</taxon>
        <taxon>Insecta</taxon>
        <taxon>Pterygota</taxon>
        <taxon>Neoptera</taxon>
        <taxon>Endopterygota</taxon>
        <taxon>Diptera</taxon>
        <taxon>Nematocera</taxon>
        <taxon>Culicoidea</taxon>
        <taxon>Culicidae</taxon>
        <taxon>Culicinae</taxon>
        <taxon>Culicini</taxon>
        <taxon>Culex</taxon>
        <taxon>Culex</taxon>
    </lineage>
</organism>
<reference evidence="1" key="1">
    <citation type="submission" date="2021-05" db="EMBL/GenBank/DDBJ databases">
        <authorList>
            <person name="Alioto T."/>
            <person name="Alioto T."/>
            <person name="Gomez Garrido J."/>
        </authorList>
    </citation>
    <scope>NUCLEOTIDE SEQUENCE</scope>
</reference>
<accession>A0A8D8IQ03</accession>
<dbReference type="AlphaFoldDB" id="A0A8D8IQ03"/>
<proteinExistence type="predicted"/>
<dbReference type="EMBL" id="HBUE01150541">
    <property type="protein sequence ID" value="CAG6504901.1"/>
    <property type="molecule type" value="Transcribed_RNA"/>
</dbReference>
<protein>
    <submittedName>
        <fullName evidence="1">(northern house mosquito) hypothetical protein</fullName>
    </submittedName>
</protein>